<keyword evidence="6 16" id="KW-1133">Transmembrane helix</keyword>
<feature type="domain" description="Fibronectin type-III" evidence="17">
    <location>
        <begin position="380"/>
        <end position="474"/>
    </location>
</feature>
<organism evidence="18 19">
    <name type="scientific">Pteropus alecto</name>
    <name type="common">Black flying fox</name>
    <dbReference type="NCBI Taxonomy" id="9402"/>
    <lineage>
        <taxon>Eukaryota</taxon>
        <taxon>Metazoa</taxon>
        <taxon>Chordata</taxon>
        <taxon>Craniata</taxon>
        <taxon>Vertebrata</taxon>
        <taxon>Euteleostomi</taxon>
        <taxon>Mammalia</taxon>
        <taxon>Eutheria</taxon>
        <taxon>Laurasiatheria</taxon>
        <taxon>Chiroptera</taxon>
        <taxon>Yinpterochiroptera</taxon>
        <taxon>Pteropodoidea</taxon>
        <taxon>Pteropodidae</taxon>
        <taxon>Pteropodinae</taxon>
        <taxon>Pteropus</taxon>
    </lineage>
</organism>
<keyword evidence="7 16" id="KW-0472">Membrane</keyword>
<dbReference type="FunCoup" id="L5L7C7">
    <property type="interactions" value="275"/>
</dbReference>
<evidence type="ECO:0000256" key="13">
    <source>
        <dbReference type="ARBA" id="ARBA00067634"/>
    </source>
</evidence>
<comment type="subunit">
    <text evidence="12">Dimer or oligomer; disulfide-linked. Interacts with IL12RB2 to form the high affinity IL12 receptor. Heterodimer with IL23R; in presence of IL23. The heterodimer forms the IL23 receptor.</text>
</comment>
<evidence type="ECO:0000256" key="10">
    <source>
        <dbReference type="ARBA" id="ARBA00023180"/>
    </source>
</evidence>
<evidence type="ECO:0000256" key="2">
    <source>
        <dbReference type="ARBA" id="ARBA00008921"/>
    </source>
</evidence>
<evidence type="ECO:0000256" key="16">
    <source>
        <dbReference type="SAM" id="Phobius"/>
    </source>
</evidence>
<evidence type="ECO:0000256" key="5">
    <source>
        <dbReference type="ARBA" id="ARBA00022737"/>
    </source>
</evidence>
<evidence type="ECO:0000256" key="8">
    <source>
        <dbReference type="ARBA" id="ARBA00023157"/>
    </source>
</evidence>
<protein>
    <recommendedName>
        <fullName evidence="13">Interleukin-12 receptor subunit beta-1</fullName>
    </recommendedName>
    <alternativeName>
        <fullName evidence="14">IL-12 receptor beta component</fullName>
    </alternativeName>
</protein>
<gene>
    <name evidence="18" type="ORF">PAL_GLEAN10006674</name>
</gene>
<dbReference type="InterPro" id="IPR013783">
    <property type="entry name" value="Ig-like_fold"/>
</dbReference>
<dbReference type="PROSITE" id="PS50853">
    <property type="entry name" value="FN3"/>
    <property type="match status" value="1"/>
</dbReference>
<reference evidence="19" key="1">
    <citation type="journal article" date="2013" name="Science">
        <title>Comparative analysis of bat genomes provides insight into the evolution of flight and immunity.</title>
        <authorList>
            <person name="Zhang G."/>
            <person name="Cowled C."/>
            <person name="Shi Z."/>
            <person name="Huang Z."/>
            <person name="Bishop-Lilly K.A."/>
            <person name="Fang X."/>
            <person name="Wynne J.W."/>
            <person name="Xiong Z."/>
            <person name="Baker M.L."/>
            <person name="Zhao W."/>
            <person name="Tachedjian M."/>
            <person name="Zhu Y."/>
            <person name="Zhou P."/>
            <person name="Jiang X."/>
            <person name="Ng J."/>
            <person name="Yang L."/>
            <person name="Wu L."/>
            <person name="Xiao J."/>
            <person name="Feng Y."/>
            <person name="Chen Y."/>
            <person name="Sun X."/>
            <person name="Zhang Y."/>
            <person name="Marsh G.A."/>
            <person name="Crameri G."/>
            <person name="Broder C.C."/>
            <person name="Frey K.G."/>
            <person name="Wang L.F."/>
            <person name="Wang J."/>
        </authorList>
    </citation>
    <scope>NUCLEOTIDE SEQUENCE [LARGE SCALE GENOMIC DNA]</scope>
</reference>
<sequence length="653" mass="71382">MERKRAASGWLVVGEVTPKEKLECSALGPRNLNCYRIFGAGYECSWEYEGPAAGVRHFLSLGPKRCCYFAAGSATKLQFSDQDGVSVLHAVTLWVESWAINRTEKSPKVTLKLYSSVKYDPPPRDIKVSGSAGQVRMEWETPARQDGAEVQFRRRTPGSPWKLLPQIQLPEGCQEPKSGAEVTYRLHLHMLSCSCKAQATRTLRLRTRLILSGAAYDLAVISWNRFGPGPNQSWHIPAHVHTEPGALNISAEANGTTMHWPAQAPGLTYCIEWQLHGQDGSPATCTLTVPEDWDHPGTATHHWSPASGAMGQKACYLINIFATARPEKPSSWSSVLSTYHFGGNGFCGQRYVDSAEVRVLSQNSELTVTMALVAASVVGSPQHISVKTLGPDSVSVDWTPSLLSTCPGVLKKYVIRCQDEDSNQVSELPVKPTETQVTLGGLRAGSTYSVQVRADTATLRGAWSQPQHFYIEVQVSKLFDLSIVLISLGSFLSILLLGVLLYLSLNRVLRHLCPPLPTPCASTAVEFPSSQWKQAWQWPSPADFLEEEEESPKQALVVTMPWDKGDGADLDMPGPFKDKMELPQSAPEPALDTELPLEDRRRVQGYPKAGSLGLSGQDSLEGSPAQVAALPLLLGDLMQRPRSGGPQHVSLEA</sequence>
<evidence type="ECO:0000256" key="14">
    <source>
        <dbReference type="ARBA" id="ARBA00079385"/>
    </source>
</evidence>
<dbReference type="InterPro" id="IPR036116">
    <property type="entry name" value="FN3_sf"/>
</dbReference>
<evidence type="ECO:0000313" key="19">
    <source>
        <dbReference type="Proteomes" id="UP000010552"/>
    </source>
</evidence>
<comment type="similarity">
    <text evidence="2">Belongs to the type I cytokine receptor family. Type 2 subfamily.</text>
</comment>
<dbReference type="Pfam" id="PF00041">
    <property type="entry name" value="fn3"/>
    <property type="match status" value="1"/>
</dbReference>
<evidence type="ECO:0000256" key="9">
    <source>
        <dbReference type="ARBA" id="ARBA00023170"/>
    </source>
</evidence>
<dbReference type="EMBL" id="KB030270">
    <property type="protein sequence ID" value="ELK19176.1"/>
    <property type="molecule type" value="Genomic_DNA"/>
</dbReference>
<keyword evidence="4" id="KW-0732">Signal</keyword>
<dbReference type="PANTHER" id="PTHR23037:SF28">
    <property type="entry name" value="ERYTHROPOIETIN RECEPTOR"/>
    <property type="match status" value="1"/>
</dbReference>
<dbReference type="SMART" id="SM00060">
    <property type="entry name" value="FN3"/>
    <property type="match status" value="2"/>
</dbReference>
<keyword evidence="5" id="KW-0677">Repeat</keyword>
<keyword evidence="9 18" id="KW-0675">Receptor</keyword>
<evidence type="ECO:0000256" key="12">
    <source>
        <dbReference type="ARBA" id="ARBA00065421"/>
    </source>
</evidence>
<dbReference type="GO" id="GO:0004896">
    <property type="term" value="F:cytokine receptor activity"/>
    <property type="evidence" value="ECO:0007669"/>
    <property type="project" value="TreeGrafter"/>
</dbReference>
<keyword evidence="3 16" id="KW-0812">Transmembrane</keyword>
<evidence type="ECO:0000256" key="3">
    <source>
        <dbReference type="ARBA" id="ARBA00022692"/>
    </source>
</evidence>
<evidence type="ECO:0000256" key="7">
    <source>
        <dbReference type="ARBA" id="ARBA00023136"/>
    </source>
</evidence>
<dbReference type="CDD" id="cd00063">
    <property type="entry name" value="FN3"/>
    <property type="match status" value="1"/>
</dbReference>
<evidence type="ECO:0000256" key="6">
    <source>
        <dbReference type="ARBA" id="ARBA00022989"/>
    </source>
</evidence>
<evidence type="ECO:0000256" key="1">
    <source>
        <dbReference type="ARBA" id="ARBA00004479"/>
    </source>
</evidence>
<comment type="subcellular location">
    <subcellularLocation>
        <location evidence="1">Membrane</location>
        <topology evidence="1">Single-pass type I membrane protein</topology>
    </subcellularLocation>
</comment>
<evidence type="ECO:0000256" key="11">
    <source>
        <dbReference type="ARBA" id="ARBA00057593"/>
    </source>
</evidence>
<evidence type="ECO:0000256" key="15">
    <source>
        <dbReference type="SAM" id="MobiDB-lite"/>
    </source>
</evidence>
<evidence type="ECO:0000259" key="17">
    <source>
        <dbReference type="PROSITE" id="PS50853"/>
    </source>
</evidence>
<dbReference type="STRING" id="9402.L5L7C7"/>
<dbReference type="SUPFAM" id="SSF49265">
    <property type="entry name" value="Fibronectin type III"/>
    <property type="match status" value="1"/>
</dbReference>
<keyword evidence="19" id="KW-1185">Reference proteome</keyword>
<dbReference type="InterPro" id="IPR003961">
    <property type="entry name" value="FN3_dom"/>
</dbReference>
<feature type="transmembrane region" description="Helical" evidence="16">
    <location>
        <begin position="481"/>
        <end position="503"/>
    </location>
</feature>
<name>L5L7C7_PTEAL</name>
<dbReference type="GO" id="GO:0009897">
    <property type="term" value="C:external side of plasma membrane"/>
    <property type="evidence" value="ECO:0007669"/>
    <property type="project" value="TreeGrafter"/>
</dbReference>
<feature type="region of interest" description="Disordered" evidence="15">
    <location>
        <begin position="563"/>
        <end position="622"/>
    </location>
</feature>
<keyword evidence="8" id="KW-1015">Disulfide bond</keyword>
<dbReference type="Gene3D" id="2.60.40.10">
    <property type="entry name" value="Immunoglobulins"/>
    <property type="match status" value="1"/>
</dbReference>
<dbReference type="Proteomes" id="UP000010552">
    <property type="component" value="Unassembled WGS sequence"/>
</dbReference>
<dbReference type="InParanoid" id="L5L7C7"/>
<comment type="function">
    <text evidence="11">Functions as an interleukin receptor which binds interleukin-12 with low affinity and is involved in IL12 transduction. Associated with IL12RB2 it forms a functional, high affinity receptor for IL12. Also associates with IL23R to form the interleukin-23 receptor which functions in IL23 signal transduction probably through activation of the Jak-Stat signaling cascade.</text>
</comment>
<dbReference type="AlphaFoldDB" id="L5L7C7"/>
<dbReference type="FunFam" id="2.60.40.10:FF:001717">
    <property type="entry name" value="Interleukin 12 receptor subunit beta 1"/>
    <property type="match status" value="1"/>
</dbReference>
<dbReference type="PANTHER" id="PTHR23037">
    <property type="entry name" value="CYTOKINE RECEPTOR"/>
    <property type="match status" value="1"/>
</dbReference>
<proteinExistence type="inferred from homology"/>
<evidence type="ECO:0000313" key="18">
    <source>
        <dbReference type="EMBL" id="ELK19176.1"/>
    </source>
</evidence>
<accession>L5L7C7</accession>
<dbReference type="GO" id="GO:0072536">
    <property type="term" value="C:interleukin-23 receptor complex"/>
    <property type="evidence" value="ECO:0007669"/>
    <property type="project" value="UniProtKB-ARBA"/>
</dbReference>
<evidence type="ECO:0000256" key="4">
    <source>
        <dbReference type="ARBA" id="ARBA00022729"/>
    </source>
</evidence>
<keyword evidence="10" id="KW-0325">Glycoprotein</keyword>